<keyword evidence="6 8" id="KW-0808">Transferase</keyword>
<dbReference type="EC" id="2.4.1.21" evidence="8"/>
<evidence type="ECO:0000256" key="4">
    <source>
        <dbReference type="ARBA" id="ARBA00010281"/>
    </source>
</evidence>
<evidence type="ECO:0000259" key="10">
    <source>
        <dbReference type="Pfam" id="PF08323"/>
    </source>
</evidence>
<feature type="domain" description="Starch synthase catalytic" evidence="10">
    <location>
        <begin position="7"/>
        <end position="250"/>
    </location>
</feature>
<comment type="pathway">
    <text evidence="3 8">Glycan biosynthesis; glycogen biosynthesis.</text>
</comment>
<keyword evidence="12" id="KW-1185">Reference proteome</keyword>
<dbReference type="InterPro" id="IPR013534">
    <property type="entry name" value="Starch_synth_cat_dom"/>
</dbReference>
<evidence type="ECO:0000256" key="5">
    <source>
        <dbReference type="ARBA" id="ARBA00022676"/>
    </source>
</evidence>
<dbReference type="PANTHER" id="PTHR45825:SF11">
    <property type="entry name" value="ALPHA AMYLASE DOMAIN-CONTAINING PROTEIN"/>
    <property type="match status" value="1"/>
</dbReference>
<reference evidence="12" key="1">
    <citation type="submission" date="2017-10" db="EMBL/GenBank/DDBJ databases">
        <authorList>
            <person name="Gaisin V.A."/>
            <person name="Rysina M.S."/>
            <person name="Grouzdev D.S."/>
        </authorList>
    </citation>
    <scope>NUCLEOTIDE SEQUENCE [LARGE SCALE GENOMIC DNA]</scope>
    <source>
        <strain evidence="12">V1</strain>
    </source>
</reference>
<evidence type="ECO:0000313" key="11">
    <source>
        <dbReference type="EMBL" id="PWW82770.1"/>
    </source>
</evidence>
<evidence type="ECO:0000313" key="12">
    <source>
        <dbReference type="Proteomes" id="UP000246278"/>
    </source>
</evidence>
<dbReference type="PANTHER" id="PTHR45825">
    <property type="entry name" value="GRANULE-BOUND STARCH SYNTHASE 1, CHLOROPLASTIC/AMYLOPLASTIC"/>
    <property type="match status" value="1"/>
</dbReference>
<dbReference type="UniPathway" id="UPA00164"/>
<dbReference type="EMBL" id="PDNZ01000002">
    <property type="protein sequence ID" value="PWW82770.1"/>
    <property type="molecule type" value="Genomic_DNA"/>
</dbReference>
<dbReference type="Proteomes" id="UP000246278">
    <property type="component" value="Unassembled WGS sequence"/>
</dbReference>
<dbReference type="NCBIfam" id="NF010698">
    <property type="entry name" value="PRK14098.1"/>
    <property type="match status" value="1"/>
</dbReference>
<dbReference type="Pfam" id="PF08323">
    <property type="entry name" value="Glyco_transf_5"/>
    <property type="match status" value="1"/>
</dbReference>
<gene>
    <name evidence="8" type="primary">glgA</name>
    <name evidence="11" type="ORF">CR164_03245</name>
</gene>
<comment type="function">
    <text evidence="2 8">Synthesizes alpha-1,4-glucan chains using ADP-glucose.</text>
</comment>
<dbReference type="Pfam" id="PF00534">
    <property type="entry name" value="Glycos_transf_1"/>
    <property type="match status" value="1"/>
</dbReference>
<keyword evidence="7 8" id="KW-0320">Glycogen biosynthesis</keyword>
<dbReference type="InterPro" id="IPR011835">
    <property type="entry name" value="GS/SS"/>
</dbReference>
<dbReference type="OrthoDB" id="9808590at2"/>
<evidence type="ECO:0000256" key="7">
    <source>
        <dbReference type="ARBA" id="ARBA00023056"/>
    </source>
</evidence>
<protein>
    <recommendedName>
        <fullName evidence="8">Glycogen synthase</fullName>
        <ecNumber evidence="8">2.4.1.21</ecNumber>
    </recommendedName>
    <alternativeName>
        <fullName evidence="8">Starch [bacterial glycogen] synthase</fullName>
    </alternativeName>
</protein>
<accession>A0A317T8U7</accession>
<evidence type="ECO:0000256" key="1">
    <source>
        <dbReference type="ARBA" id="ARBA00001478"/>
    </source>
</evidence>
<comment type="caution">
    <text evidence="11">The sequence shown here is derived from an EMBL/GenBank/DDBJ whole genome shotgun (WGS) entry which is preliminary data.</text>
</comment>
<dbReference type="Gene3D" id="3.40.50.2000">
    <property type="entry name" value="Glycogen Phosphorylase B"/>
    <property type="match status" value="2"/>
</dbReference>
<dbReference type="AlphaFoldDB" id="A0A317T8U7"/>
<dbReference type="GO" id="GO:0004373">
    <property type="term" value="F:alpha-1,4-glucan glucosyltransferase (UDP-glucose donor) activity"/>
    <property type="evidence" value="ECO:0007669"/>
    <property type="project" value="InterPro"/>
</dbReference>
<comment type="catalytic activity">
    <reaction evidence="1 8">
        <text>[(1-&gt;4)-alpha-D-glucosyl](n) + ADP-alpha-D-glucose = [(1-&gt;4)-alpha-D-glucosyl](n+1) + ADP + H(+)</text>
        <dbReference type="Rhea" id="RHEA:18189"/>
        <dbReference type="Rhea" id="RHEA-COMP:9584"/>
        <dbReference type="Rhea" id="RHEA-COMP:9587"/>
        <dbReference type="ChEBI" id="CHEBI:15378"/>
        <dbReference type="ChEBI" id="CHEBI:15444"/>
        <dbReference type="ChEBI" id="CHEBI:57498"/>
        <dbReference type="ChEBI" id="CHEBI:456216"/>
        <dbReference type="EC" id="2.4.1.21"/>
    </reaction>
</comment>
<dbReference type="GO" id="GO:0009011">
    <property type="term" value="F:alpha-1,4-glucan glucosyltransferase (ADP-glucose donor) activity"/>
    <property type="evidence" value="ECO:0007669"/>
    <property type="project" value="UniProtKB-UniRule"/>
</dbReference>
<dbReference type="HAMAP" id="MF_00484">
    <property type="entry name" value="Glycogen_synth"/>
    <property type="match status" value="1"/>
</dbReference>
<dbReference type="RefSeq" id="WP_110022489.1">
    <property type="nucleotide sequence ID" value="NZ_PDNZ01000002.1"/>
</dbReference>
<keyword evidence="5 8" id="KW-0328">Glycosyltransferase</keyword>
<dbReference type="CDD" id="cd03791">
    <property type="entry name" value="GT5_Glycogen_synthase_DULL1-like"/>
    <property type="match status" value="1"/>
</dbReference>
<evidence type="ECO:0000256" key="8">
    <source>
        <dbReference type="HAMAP-Rule" id="MF_00484"/>
    </source>
</evidence>
<evidence type="ECO:0000256" key="2">
    <source>
        <dbReference type="ARBA" id="ARBA00002764"/>
    </source>
</evidence>
<name>A0A317T8U7_9CHLB</name>
<evidence type="ECO:0000256" key="6">
    <source>
        <dbReference type="ARBA" id="ARBA00022679"/>
    </source>
</evidence>
<dbReference type="SUPFAM" id="SSF53756">
    <property type="entry name" value="UDP-Glycosyltransferase/glycogen phosphorylase"/>
    <property type="match status" value="1"/>
</dbReference>
<comment type="similarity">
    <text evidence="4 8">Belongs to the glycosyltransferase 1 family. Bacterial/plant glycogen synthase subfamily.</text>
</comment>
<organism evidence="11 12">
    <name type="scientific">Prosthecochloris marina</name>
    <dbReference type="NCBI Taxonomy" id="2017681"/>
    <lineage>
        <taxon>Bacteria</taxon>
        <taxon>Pseudomonadati</taxon>
        <taxon>Chlorobiota</taxon>
        <taxon>Chlorobiia</taxon>
        <taxon>Chlorobiales</taxon>
        <taxon>Chlorobiaceae</taxon>
        <taxon>Prosthecochloris</taxon>
    </lineage>
</organism>
<feature type="domain" description="Glycosyl transferase family 1" evidence="9">
    <location>
        <begin position="301"/>
        <end position="460"/>
    </location>
</feature>
<proteinExistence type="inferred from homology"/>
<dbReference type="GO" id="GO:0005978">
    <property type="term" value="P:glycogen biosynthetic process"/>
    <property type="evidence" value="ECO:0007669"/>
    <property type="project" value="UniProtKB-UniRule"/>
</dbReference>
<evidence type="ECO:0000256" key="3">
    <source>
        <dbReference type="ARBA" id="ARBA00004964"/>
    </source>
</evidence>
<dbReference type="InterPro" id="IPR001296">
    <property type="entry name" value="Glyco_trans_1"/>
</dbReference>
<dbReference type="NCBIfam" id="TIGR02095">
    <property type="entry name" value="glgA"/>
    <property type="match status" value="1"/>
</dbReference>
<sequence>MTRSTCKVLYVSGEISPFVRVSSLADFMASFPQAMEDEGCEARIMMPKYGVINDRKFRLHDVLRLSDIKVPLKDKTDLLHVKVTALPSSKIQTYFLYNEKYFKRNGLFTDMAQGDNFKGSAERVIFFNIGILETLQRLGWKPDIIHFHDWYASLVPLLLKTVYADNAFFKGIKTVLTLHNVHSQGVFPVKPFKKLLPEAMIEGLHAEGDDAVNMLFTGIEHADRVATTSGRYAELISNDVDAAHGVDKILALRGNHLEGIINGLDTKQWNPSSDKLIKKKFDVERLEEKLENKKYLHQELKLSFDEDAPLIGAMVNFDRFQGIELVVDAIENLMQLDLRLVISGTGDKNIQNKLQDLATRYHGKLGLNFEFTDAFFHQIMASADMLLMPGKLESCGMMQFFAMRYGTLPIIYAGSGSAETIDEVDQQHDGSGFAFHEYTPEALTKTVEAALSIYGDKERWARLVTDSMEREMTWKDSAEKYNQIYRGLLERV</sequence>
<evidence type="ECO:0000259" key="9">
    <source>
        <dbReference type="Pfam" id="PF00534"/>
    </source>
</evidence>
<feature type="binding site" evidence="8">
    <location>
        <position position="20"/>
    </location>
    <ligand>
        <name>ADP-alpha-D-glucose</name>
        <dbReference type="ChEBI" id="CHEBI:57498"/>
    </ligand>
</feature>